<dbReference type="AlphaFoldDB" id="A0AAU4K788"/>
<accession>A0AAU4K788</accession>
<proteinExistence type="predicted"/>
<evidence type="ECO:0000313" key="1">
    <source>
        <dbReference type="EMBL" id="WUM21867.1"/>
    </source>
</evidence>
<dbReference type="KEGG" id="whr:OG579_08925"/>
<dbReference type="RefSeq" id="WP_328858842.1">
    <property type="nucleotide sequence ID" value="NZ_CP108021.1"/>
</dbReference>
<organism evidence="1 2">
    <name type="scientific">Williamsia herbipolensis</name>
    <dbReference type="NCBI Taxonomy" id="1603258"/>
    <lineage>
        <taxon>Bacteria</taxon>
        <taxon>Bacillati</taxon>
        <taxon>Actinomycetota</taxon>
        <taxon>Actinomycetes</taxon>
        <taxon>Mycobacteriales</taxon>
        <taxon>Nocardiaceae</taxon>
        <taxon>Williamsia</taxon>
    </lineage>
</organism>
<dbReference type="EMBL" id="CP108021">
    <property type="protein sequence ID" value="WUM21867.1"/>
    <property type="molecule type" value="Genomic_DNA"/>
</dbReference>
<evidence type="ECO:0008006" key="3">
    <source>
        <dbReference type="Google" id="ProtNLM"/>
    </source>
</evidence>
<keyword evidence="2" id="KW-1185">Reference proteome</keyword>
<evidence type="ECO:0000313" key="2">
    <source>
        <dbReference type="Proteomes" id="UP001432128"/>
    </source>
</evidence>
<sequence>MTSGVHSRIRLLAQGHTDSDIRRAVRSGDLIRLRPGWYATTIADPETVAAVRAGGVLGCVSALRFHDLWIPPGHEGLHVRTSKYGKGRRPGSCQGVGRPLPLDDAVDSIPVALHCAVGCLPADHWVVVCDSALNSRSVTTDELRALLPTATRRIDELLARCDPRSQSGTETLVRLRLRAAGYEVRVQPRIRGVGKVDLRVGRLLIECDSVSHHTGLAQYRNDRRRDRKALVGRWLKLRLTYEEVMFGWEEVFADIMAITRADRHRRRGRHRPREG</sequence>
<dbReference type="Proteomes" id="UP001432128">
    <property type="component" value="Chromosome"/>
</dbReference>
<protein>
    <recommendedName>
        <fullName evidence="3">Very-short-patch-repair endonuclease</fullName>
    </recommendedName>
</protein>
<gene>
    <name evidence="1" type="ORF">OG579_08925</name>
</gene>
<reference evidence="1 2" key="1">
    <citation type="submission" date="2022-10" db="EMBL/GenBank/DDBJ databases">
        <title>The complete genomes of actinobacterial strains from the NBC collection.</title>
        <authorList>
            <person name="Joergensen T.S."/>
            <person name="Alvarez Arevalo M."/>
            <person name="Sterndorff E.B."/>
            <person name="Faurdal D."/>
            <person name="Vuksanovic O."/>
            <person name="Mourched A.-S."/>
            <person name="Charusanti P."/>
            <person name="Shaw S."/>
            <person name="Blin K."/>
            <person name="Weber T."/>
        </authorList>
    </citation>
    <scope>NUCLEOTIDE SEQUENCE [LARGE SCALE GENOMIC DNA]</scope>
    <source>
        <strain evidence="1 2">NBC_00319</strain>
    </source>
</reference>
<name>A0AAU4K788_9NOCA</name>